<dbReference type="Pfam" id="PF23096">
    <property type="entry name" value="HEAT_PSME4"/>
    <property type="match status" value="1"/>
</dbReference>
<dbReference type="Proteomes" id="UP001642483">
    <property type="component" value="Unassembled WGS sequence"/>
</dbReference>
<keyword evidence="4" id="KW-0963">Cytoplasm</keyword>
<evidence type="ECO:0000256" key="3">
    <source>
        <dbReference type="ARBA" id="ARBA00005739"/>
    </source>
</evidence>
<evidence type="ECO:0000259" key="9">
    <source>
        <dbReference type="Pfam" id="PF11919"/>
    </source>
</evidence>
<evidence type="ECO:0000313" key="12">
    <source>
        <dbReference type="EMBL" id="CAK8679831.1"/>
    </source>
</evidence>
<feature type="domain" description="Proteasome activator Blm10 middle HEAT repeats region" evidence="10">
    <location>
        <begin position="322"/>
        <end position="823"/>
    </location>
</feature>
<evidence type="ECO:0000256" key="6">
    <source>
        <dbReference type="ARBA" id="ARBA00022763"/>
    </source>
</evidence>
<feature type="domain" description="Proteasome activator complex subunit 4 C-terminal" evidence="9">
    <location>
        <begin position="1859"/>
        <end position="1945"/>
    </location>
</feature>
<dbReference type="InterPro" id="IPR032430">
    <property type="entry name" value="Blm10_mid"/>
</dbReference>
<comment type="similarity">
    <text evidence="3">Belongs to the BLM10 family.</text>
</comment>
<dbReference type="InterPro" id="IPR035309">
    <property type="entry name" value="PSME4"/>
</dbReference>
<evidence type="ECO:0000256" key="4">
    <source>
        <dbReference type="ARBA" id="ARBA00022490"/>
    </source>
</evidence>
<dbReference type="InterPro" id="IPR021843">
    <property type="entry name" value="PSME4_C"/>
</dbReference>
<evidence type="ECO:0000256" key="1">
    <source>
        <dbReference type="ARBA" id="ARBA00004123"/>
    </source>
</evidence>
<evidence type="ECO:0000256" key="5">
    <source>
        <dbReference type="ARBA" id="ARBA00022737"/>
    </source>
</evidence>
<evidence type="ECO:0000256" key="7">
    <source>
        <dbReference type="ARBA" id="ARBA00023204"/>
    </source>
</evidence>
<dbReference type="PANTHER" id="PTHR32170">
    <property type="entry name" value="PROTEASOME ACTIVATOR COMPLEX SUBUNIT 4"/>
    <property type="match status" value="1"/>
</dbReference>
<dbReference type="Pfam" id="PF11919">
    <property type="entry name" value="PSME4_C"/>
    <property type="match status" value="1"/>
</dbReference>
<sequence>MEDEQVSYFKLREKELGFRPQNEVVYNSILPYSDHIDEESNYALTAIKRNLTKAVLLRDLRPGVAYWTSQLIRYIRLYGLKFSKSDHVHFIKLFYELVTSPGLEGVLVEQICGAMGKLLKKRHLLSRKDLLLDWVPLYKLSEQLIYSKMEPMGLEWIPPTVGSKINGLIRNCRSYFPPASTQAMLDEWRPLLCPFDVIMSKACKYLDLFLPTLVFSREESESSWRLWINEILALWKSAQNGPTWEKNLVHLLARFAHNNIGYFDWEPYVSQLCTRLLRSMQLPVGKLQHTSSLTHQLPIETASLWLISMMGRQCSKIVLQHLRHFFDATGTYFHPSNTGKWCGSLLNFLQNIAAKFAARVHRERYKTQRWEPKVPESHLLQDSDIEEFVLILKPVALMTLYSKIGPTMASKVLLILSNLRPDLILPELVDKTYIALGTLTEPHQVRSCLSALSCSISPGIREFPEVRKHIIPLLFQCLPALDPNDLTKSLLAFQFISTALSMIPVVNCSRAVQLRTDLNEEERELCNMTDQFEDFASQYMERLFVLLEGLSQGIESHSVESSDDRDVRITQSEGISGMILVTSTAILLQQSSTDIYRLCLDKVFRFATTNLLAGFVAMSTTATLCAATVKINPAEGYAKFVPYLCNEILEYFAETPEAKTEEKLDKKLLWDLKILSEICHNGTEHLLQYKDLLYDVASHGIEMTAKDGYQTAIKIIKYCIRGWTIFFCSDRRSLSYSIDQDPAEYLAIRDWGKISNPRDLDMKWHIPSEKELNAAFECFDRFFIPALQELSDFNADKCDLTKEELRKLLYLVKEVLMVASVLLPEDDSGSVCLERDSVVSLRSWPVLTTELLPFYNSCILKSGHSNIRKRVFEITHGTLQKLLSCREDDVKSVCFIVDIYSQCSLMHEQQKAEFDQHWKVFTTYKNAMKNPLRQKKQRERLSLIDRAVLQHQMRVLAIERSNYTSLHHGVMLDLIQLSTSHYMKVRGNAQALFFHGLTLVPSSAYRQYLPLILKHLDKANTVSHQELKGALYLLIGKPKSRSFLGFYHRWDAIAKVWPALIAVPHSEKPSIAKLYDKLALKIQAYFNSIAIESVVSSESVQAAVDFIQSNDVPEAADIDIKNVIEEGEKHSRCVGAKNKGLYESLVNSLIDLYETGNLTWKYVELVLGMLSLLLRHDIQIPRLTKLFLSLLTDDVISVRTLALACVGSIMKQQKRKHAVEMLSLEDITGHNDTTRAQPHPGDRVDNSWHQYNSKDLPTNQKKFDNTKFVDKTHWGYYAWPKLIKTYAHYEKQPKLDRERDELNEGEVAVYDFFTNSSSVEKLINFLCLENVKGKDKFDDKRMDMFRGLFRNYGDTFVPLFKPHILRLVEEKQESHQRCAAEIITGMAMGSKHWPFEKVNNMWDWMIPTLKKAVANISTETTKDWDKTFTQIVQNRDPRRIYWVLDFLANEPATLSNTVLVESSKLFIFQGGIHQQEWRVPEILQKMLNHVEPLLGHQYKSIRNRIGSVLASIFLYDVEILGKSQKCQRTPSAAEFVKRVLPRLEILLSEDTPPLSNASSETSVGSISEAADQEELVEDYSMPLGIPVAGGANISGVETLPPEIIHQIQEGLKKLLPPGSPMPDLMRARELQDHLPVNLVQGSMIQKARKSGLLRPTVDESAQTGSDTERNETIRIYKTVMKWIVSAQRSTMQPFRSCFLQLLPLICKLYPVDKQGSDEELHRDTRLCLSCLAQSIVQDDDISKVVDTIRDIVGVNSWHARHTILSYIQVFVYSNLFSVGQNKSIMLELREIIIILLQDDQYEVSRMASITLSGLIQCGAIDLDDELLQLGYDMCSTKLKRKKKTGANDVEDVNFQKRLLKRHAGVLILSACVLSSPYSVPDWMPRVVMRLSDHLHDIQPIQGTIKRTLSDFRRTHHDNWHEDKLKFSSDELAILTDLLVSPSYYA</sequence>
<evidence type="ECO:0000313" key="13">
    <source>
        <dbReference type="Proteomes" id="UP001642483"/>
    </source>
</evidence>
<keyword evidence="5" id="KW-0677">Repeat</keyword>
<feature type="domain" description="Proteasome activator complex subunit 4-like HEAT repeat-like" evidence="11">
    <location>
        <begin position="1184"/>
        <end position="1451"/>
    </location>
</feature>
<evidence type="ECO:0000259" key="10">
    <source>
        <dbReference type="Pfam" id="PF16507"/>
    </source>
</evidence>
<keyword evidence="7" id="KW-0234">DNA repair</keyword>
<dbReference type="InterPro" id="IPR055455">
    <property type="entry name" value="HEAT_PSME4"/>
</dbReference>
<organism evidence="12 13">
    <name type="scientific">Clavelina lepadiformis</name>
    <name type="common">Light-bulb sea squirt</name>
    <name type="synonym">Ascidia lepadiformis</name>
    <dbReference type="NCBI Taxonomy" id="159417"/>
    <lineage>
        <taxon>Eukaryota</taxon>
        <taxon>Metazoa</taxon>
        <taxon>Chordata</taxon>
        <taxon>Tunicata</taxon>
        <taxon>Ascidiacea</taxon>
        <taxon>Aplousobranchia</taxon>
        <taxon>Clavelinidae</taxon>
        <taxon>Clavelina</taxon>
    </lineage>
</organism>
<evidence type="ECO:0000256" key="2">
    <source>
        <dbReference type="ARBA" id="ARBA00004496"/>
    </source>
</evidence>
<dbReference type="Pfam" id="PF16507">
    <property type="entry name" value="HEAT_PSME4_mid"/>
    <property type="match status" value="1"/>
</dbReference>
<keyword evidence="6" id="KW-0227">DNA damage</keyword>
<dbReference type="EMBL" id="CAWYQH010000068">
    <property type="protein sequence ID" value="CAK8679831.1"/>
    <property type="molecule type" value="Genomic_DNA"/>
</dbReference>
<name>A0ABP0FKF1_CLALP</name>
<gene>
    <name evidence="12" type="ORF">CVLEPA_LOCUS10081</name>
</gene>
<evidence type="ECO:0008006" key="14">
    <source>
        <dbReference type="Google" id="ProtNLM"/>
    </source>
</evidence>
<reference evidence="12 13" key="1">
    <citation type="submission" date="2024-02" db="EMBL/GenBank/DDBJ databases">
        <authorList>
            <person name="Daric V."/>
            <person name="Darras S."/>
        </authorList>
    </citation>
    <scope>NUCLEOTIDE SEQUENCE [LARGE SCALE GENOMIC DNA]</scope>
</reference>
<dbReference type="SUPFAM" id="SSF48371">
    <property type="entry name" value="ARM repeat"/>
    <property type="match status" value="2"/>
</dbReference>
<evidence type="ECO:0000259" key="11">
    <source>
        <dbReference type="Pfam" id="PF23096"/>
    </source>
</evidence>
<comment type="subcellular location">
    <subcellularLocation>
        <location evidence="2">Cytoplasm</location>
    </subcellularLocation>
    <subcellularLocation>
        <location evidence="1">Nucleus</location>
    </subcellularLocation>
</comment>
<dbReference type="InterPro" id="IPR016024">
    <property type="entry name" value="ARM-type_fold"/>
</dbReference>
<keyword evidence="13" id="KW-1185">Reference proteome</keyword>
<protein>
    <recommendedName>
        <fullName evidence="14">Proteasome activator complex subunit 4</fullName>
    </recommendedName>
</protein>
<accession>A0ABP0FKF1</accession>
<dbReference type="PANTHER" id="PTHR32170:SF3">
    <property type="entry name" value="PROTEASOME ACTIVATOR COMPLEX SUBUNIT 4"/>
    <property type="match status" value="1"/>
</dbReference>
<evidence type="ECO:0000256" key="8">
    <source>
        <dbReference type="ARBA" id="ARBA00023242"/>
    </source>
</evidence>
<keyword evidence="8" id="KW-0539">Nucleus</keyword>
<proteinExistence type="inferred from homology"/>
<comment type="caution">
    <text evidence="12">The sequence shown here is derived from an EMBL/GenBank/DDBJ whole genome shotgun (WGS) entry which is preliminary data.</text>
</comment>